<evidence type="ECO:0000313" key="4">
    <source>
        <dbReference type="Proteomes" id="UP000321298"/>
    </source>
</evidence>
<feature type="signal peptide" evidence="2">
    <location>
        <begin position="1"/>
        <end position="25"/>
    </location>
</feature>
<keyword evidence="2" id="KW-0732">Signal</keyword>
<dbReference type="InterPro" id="IPR026409">
    <property type="entry name" value="Firmicu_CTERM"/>
</dbReference>
<accession>A0AAP9EDF1</accession>
<dbReference type="Proteomes" id="UP000321298">
    <property type="component" value="Chromosome"/>
</dbReference>
<feature type="transmembrane region" description="Helical" evidence="1">
    <location>
        <begin position="205"/>
        <end position="224"/>
    </location>
</feature>
<keyword evidence="1" id="KW-0472">Membrane</keyword>
<dbReference type="AlphaFoldDB" id="A0AAP9EDF1"/>
<sequence length="242" mass="26798">MRKVAITGFFTLSMMLSFTASNASANANGIVVDGNYNDWNGQYQKVQANSDAQRNVGIWADQNNIYFYMDSAPDFEYNNQGNDNSTYLTTDFTIQVGGQSYVVGSGRGFMDQQIRQFEASPTNSRATFDLKYWVYNTANHYTPQVVGKAIATHVVKGNRVDNIFEATIPIKALGITAIPENTTISISNPAIWRGSVAINYAGAPTGPWVLVGIGITFALMGLFWQQRHTKNRKPINMVMQHA</sequence>
<evidence type="ECO:0000256" key="1">
    <source>
        <dbReference type="SAM" id="Phobius"/>
    </source>
</evidence>
<name>A0AAP9EDF1_LEULA</name>
<protein>
    <submittedName>
        <fullName evidence="3">Firmicu-CTERM sorting domain-containing protein</fullName>
    </submittedName>
</protein>
<feature type="chain" id="PRO_5043044351" evidence="2">
    <location>
        <begin position="26"/>
        <end position="242"/>
    </location>
</feature>
<keyword evidence="1" id="KW-1133">Transmembrane helix</keyword>
<organism evidence="3 4">
    <name type="scientific">Leuconostoc lactis</name>
    <dbReference type="NCBI Taxonomy" id="1246"/>
    <lineage>
        <taxon>Bacteria</taxon>
        <taxon>Bacillati</taxon>
        <taxon>Bacillota</taxon>
        <taxon>Bacilli</taxon>
        <taxon>Lactobacillales</taxon>
        <taxon>Lactobacillaceae</taxon>
        <taxon>Leuconostoc</taxon>
    </lineage>
</organism>
<gene>
    <name evidence="3" type="ORF">FGL83_05875</name>
</gene>
<proteinExistence type="predicted"/>
<reference evidence="3 4" key="1">
    <citation type="submission" date="2019-06" db="EMBL/GenBank/DDBJ databases">
        <title>Genome analyses of bacteria isolated from kimchi.</title>
        <authorList>
            <person name="Lee S."/>
            <person name="Ahn S."/>
            <person name="Roh S."/>
        </authorList>
    </citation>
    <scope>NUCLEOTIDE SEQUENCE [LARGE SCALE GENOMIC DNA]</scope>
    <source>
        <strain evidence="3 4">CBA3625</strain>
    </source>
</reference>
<dbReference type="EMBL" id="CP042387">
    <property type="protein sequence ID" value="QEA44847.1"/>
    <property type="molecule type" value="Genomic_DNA"/>
</dbReference>
<keyword evidence="1" id="KW-0812">Transmembrane</keyword>
<keyword evidence="4" id="KW-1185">Reference proteome</keyword>
<evidence type="ECO:0000256" key="2">
    <source>
        <dbReference type="SAM" id="SignalP"/>
    </source>
</evidence>
<evidence type="ECO:0000313" key="3">
    <source>
        <dbReference type="EMBL" id="QEA44847.1"/>
    </source>
</evidence>
<dbReference type="NCBIfam" id="TIGR04145">
    <property type="entry name" value="Firmicu_CTERM"/>
    <property type="match status" value="1"/>
</dbReference>